<proteinExistence type="predicted"/>
<evidence type="ECO:0000313" key="2">
    <source>
        <dbReference type="Proteomes" id="UP000178187"/>
    </source>
</evidence>
<accession>A0A1G1KTN1</accession>
<evidence type="ECO:0000313" key="1">
    <source>
        <dbReference type="EMBL" id="OGW96205.1"/>
    </source>
</evidence>
<sequence length="1208" mass="131831">MNALLNLSNIRNVWGAKIIATILVVAFAFGNTPVVFADSTVTAETIVEAPSVEVAESPAPILPSAPEIVYPIPDEAIYAVKKDLVYRLNLTQNDMSLITVVAAKLTTSGGCVWPVPDRDICTMDIWDAYYIKLAIPSGRSANEFEYIVMASNPNNMYLNPLNAMSIIAINDLVKKGSAFATLSVKSSSWQTREDGSLVSIAEVVVYSGDLGWKYVIDYGKQVILSIERLLHVTAEILAKADLIDTFGLNTAELDLWIAKGLVVFGDLENNTDGPLSMLISFKNSDSESIVGHRLVGGKINPLGDFAIPEKLTYKFTSVSDDTGTVVDIVNLRQAEVIYPQIYFINEILPPREVPIRFITASYESPTYSYNGKLSKVEMYDGIPCNSLTCPEPAGKLLKRIEFDRVEPYCSGGMCTMVMPDLRARIYYSIVKEGEISYREVRYNMGIYGREIPIGKIAEVLEYQKAPIDWQPQQPLIANKFRYGSRPDIYCAIDFAPCNDWLIGIERSFSNGTMLPIEIVYENGEPVAVVTIDGIAYRIKYKTLEELLTWKAPLQQPPIVKAPTEFVGEEGVMLSFNVDAYDPDGQIVELKAFELPEGATFYLIERTCPMMPCVLGEPCPPCPPQPTTGILLWGKPVAGEHKSSFVAYDNSGLKTVVSTLIKVAQPNQPPIVKAPAEVAGQEDSSLSFQVSAYDNDGQVTDLRAFDLPEGATFIISKEVVCPMMPCQIGEVCPPCPPSPVSGSLLWEKPVAGEYKVGFVAYDNGEAKTVVSTLIKVEKPNQPPVVTVPASSVSVQVGQPLLLENGAPVDVRAIDYDGSVASLQAMCVQRNSTTQTEVVVPCPEGIKFDILPSILQIWPLPMIGRVTWTPTAEQVGDVNMLFIATDNQGLPSSPHIEQARMTIHVTPKPNTPPKVEAPAEVAGQEGSSLSFQVSAYDNDGRVTDLQAFDLPEGATFLLMERMCPMMPCIEGQPCPPCPPQPMTGTLIWEKPVAGKHIVQFAAYDDKGLKTVVSTMISINGAPKISAPDVVKNVTGTPLSFSVSAFDADGQVVALKAEGLPEGSQFITTSEVMCPMMVCQVGMPCPPCPQTRGTFYWGKPVAGKYAVQFVAYDNEGLKAPAFTTILIAPAKVVEKAKNLAEHIRAKNYDLNDDGIINTSDFTFARGFDIIIPYAAYLPESDFTTLDLNKNGTLDSMDRTWLLLRVRGAMSR</sequence>
<reference evidence="1 2" key="1">
    <citation type="journal article" date="2016" name="Nat. Commun.">
        <title>Thousands of microbial genomes shed light on interconnected biogeochemical processes in an aquifer system.</title>
        <authorList>
            <person name="Anantharaman K."/>
            <person name="Brown C.T."/>
            <person name="Hug L.A."/>
            <person name="Sharon I."/>
            <person name="Castelle C.J."/>
            <person name="Probst A.J."/>
            <person name="Thomas B.C."/>
            <person name="Singh A."/>
            <person name="Wilkins M.J."/>
            <person name="Karaoz U."/>
            <person name="Brodie E.L."/>
            <person name="Williams K.H."/>
            <person name="Hubbard S.S."/>
            <person name="Banfield J.F."/>
        </authorList>
    </citation>
    <scope>NUCLEOTIDE SEQUENCE [LARGE SCALE GENOMIC DNA]</scope>
</reference>
<name>A0A1G1KTN1_9BACT</name>
<dbReference type="AlphaFoldDB" id="A0A1G1KTN1"/>
<protein>
    <recommendedName>
        <fullName evidence="3">Dockerin domain-containing protein</fullName>
    </recommendedName>
</protein>
<dbReference type="EMBL" id="MHFR01000052">
    <property type="protein sequence ID" value="OGW96205.1"/>
    <property type="molecule type" value="Genomic_DNA"/>
</dbReference>
<comment type="caution">
    <text evidence="1">The sequence shown here is derived from an EMBL/GenBank/DDBJ whole genome shotgun (WGS) entry which is preliminary data.</text>
</comment>
<gene>
    <name evidence="1" type="ORF">A3G33_00130</name>
</gene>
<organism evidence="1 2">
    <name type="scientific">Candidatus Danuiimicrobium aquiferis</name>
    <dbReference type="NCBI Taxonomy" id="1801832"/>
    <lineage>
        <taxon>Bacteria</taxon>
        <taxon>Pseudomonadati</taxon>
        <taxon>Candidatus Omnitrophota</taxon>
        <taxon>Candidatus Danuiimicrobium</taxon>
    </lineage>
</organism>
<dbReference type="Proteomes" id="UP000178187">
    <property type="component" value="Unassembled WGS sequence"/>
</dbReference>
<evidence type="ECO:0008006" key="3">
    <source>
        <dbReference type="Google" id="ProtNLM"/>
    </source>
</evidence>